<keyword evidence="2" id="KW-0808">Transferase</keyword>
<evidence type="ECO:0000256" key="3">
    <source>
        <dbReference type="ARBA" id="ARBA00022691"/>
    </source>
</evidence>
<sequence length="266" mass="29058">MIDESEIHDVEAYVRLQVIENARFWQRLGGMPDFTGMRVLDFGCGHGMLSLDLARAGAVSVLGIDLAEQRIRYAQANVAPQAPPGCTMRFECIDITTIPGEGLFDRIVSKDTFEHVGPIDEVLAAMVRLLKPGGEIILGFSPLYYSPFGDHGELGVRVPWAHLLAGEQRVLAAFNATNGSAYRRLPEAGFNMLTPRDFRQAFERSGAQIRSLRMNPAAGGGLKSAMIRAFRLLARVPGLERYFTVGIYAVLVKPARTAPQAAARAA</sequence>
<evidence type="ECO:0000256" key="1">
    <source>
        <dbReference type="ARBA" id="ARBA00022603"/>
    </source>
</evidence>
<evidence type="ECO:0000313" key="6">
    <source>
        <dbReference type="Proteomes" id="UP000239724"/>
    </source>
</evidence>
<keyword evidence="3" id="KW-0949">S-adenosyl-L-methionine</keyword>
<dbReference type="AlphaFoldDB" id="A0A2S6NMR7"/>
<dbReference type="RefSeq" id="WP_104517431.1">
    <property type="nucleotide sequence ID" value="NZ_NHRY01000047.1"/>
</dbReference>
<organism evidence="5 6">
    <name type="scientific">Rhodopila globiformis</name>
    <name type="common">Rhodopseudomonas globiformis</name>
    <dbReference type="NCBI Taxonomy" id="1071"/>
    <lineage>
        <taxon>Bacteria</taxon>
        <taxon>Pseudomonadati</taxon>
        <taxon>Pseudomonadota</taxon>
        <taxon>Alphaproteobacteria</taxon>
        <taxon>Acetobacterales</taxon>
        <taxon>Acetobacteraceae</taxon>
        <taxon>Rhodopila</taxon>
    </lineage>
</organism>
<dbReference type="PANTHER" id="PTHR43464">
    <property type="entry name" value="METHYLTRANSFERASE"/>
    <property type="match status" value="1"/>
</dbReference>
<dbReference type="Gene3D" id="3.40.50.150">
    <property type="entry name" value="Vaccinia Virus protein VP39"/>
    <property type="match status" value="1"/>
</dbReference>
<feature type="domain" description="Methyltransferase" evidence="4">
    <location>
        <begin position="39"/>
        <end position="134"/>
    </location>
</feature>
<name>A0A2S6NMR7_RHOGL</name>
<dbReference type="SUPFAM" id="SSF53335">
    <property type="entry name" value="S-adenosyl-L-methionine-dependent methyltransferases"/>
    <property type="match status" value="1"/>
</dbReference>
<reference evidence="5 6" key="1">
    <citation type="journal article" date="2018" name="Arch. Microbiol.">
        <title>New insights into the metabolic potential of the phototrophic purple bacterium Rhodopila globiformis DSM 161(T) from its draft genome sequence and evidence for a vanadium-dependent nitrogenase.</title>
        <authorList>
            <person name="Imhoff J.F."/>
            <person name="Rahn T."/>
            <person name="Kunzel S."/>
            <person name="Neulinger S.C."/>
        </authorList>
    </citation>
    <scope>NUCLEOTIDE SEQUENCE [LARGE SCALE GENOMIC DNA]</scope>
    <source>
        <strain evidence="5 6">DSM 161</strain>
    </source>
</reference>
<dbReference type="GO" id="GO:0032259">
    <property type="term" value="P:methylation"/>
    <property type="evidence" value="ECO:0007669"/>
    <property type="project" value="UniProtKB-KW"/>
</dbReference>
<dbReference type="EMBL" id="NHRY01000047">
    <property type="protein sequence ID" value="PPQ37550.1"/>
    <property type="molecule type" value="Genomic_DNA"/>
</dbReference>
<evidence type="ECO:0000259" key="4">
    <source>
        <dbReference type="Pfam" id="PF13649"/>
    </source>
</evidence>
<dbReference type="GO" id="GO:0008168">
    <property type="term" value="F:methyltransferase activity"/>
    <property type="evidence" value="ECO:0007669"/>
    <property type="project" value="UniProtKB-KW"/>
</dbReference>
<dbReference type="OrthoDB" id="9791837at2"/>
<keyword evidence="1" id="KW-0489">Methyltransferase</keyword>
<evidence type="ECO:0000313" key="5">
    <source>
        <dbReference type="EMBL" id="PPQ37550.1"/>
    </source>
</evidence>
<proteinExistence type="predicted"/>
<comment type="caution">
    <text evidence="5">The sequence shown here is derived from an EMBL/GenBank/DDBJ whole genome shotgun (WGS) entry which is preliminary data.</text>
</comment>
<dbReference type="InterPro" id="IPR041698">
    <property type="entry name" value="Methyltransf_25"/>
</dbReference>
<protein>
    <recommendedName>
        <fullName evidence="4">Methyltransferase domain-containing protein</fullName>
    </recommendedName>
</protein>
<dbReference type="InterPro" id="IPR029063">
    <property type="entry name" value="SAM-dependent_MTases_sf"/>
</dbReference>
<gene>
    <name evidence="5" type="ORF">CCS01_03380</name>
</gene>
<dbReference type="CDD" id="cd02440">
    <property type="entry name" value="AdoMet_MTases"/>
    <property type="match status" value="1"/>
</dbReference>
<evidence type="ECO:0000256" key="2">
    <source>
        <dbReference type="ARBA" id="ARBA00022679"/>
    </source>
</evidence>
<dbReference type="Proteomes" id="UP000239724">
    <property type="component" value="Unassembled WGS sequence"/>
</dbReference>
<keyword evidence="6" id="KW-1185">Reference proteome</keyword>
<dbReference type="Pfam" id="PF13649">
    <property type="entry name" value="Methyltransf_25"/>
    <property type="match status" value="1"/>
</dbReference>
<accession>A0A2S6NMR7</accession>
<dbReference type="PANTHER" id="PTHR43464:SF19">
    <property type="entry name" value="UBIQUINONE BIOSYNTHESIS O-METHYLTRANSFERASE, MITOCHONDRIAL"/>
    <property type="match status" value="1"/>
</dbReference>